<name>A0A3D9DKS7_9FLAO</name>
<dbReference type="Pfam" id="PF13687">
    <property type="entry name" value="DUF4153"/>
    <property type="match status" value="1"/>
</dbReference>
<feature type="transmembrane region" description="Helical" evidence="1">
    <location>
        <begin position="16"/>
        <end position="34"/>
    </location>
</feature>
<accession>A0A3D9DKS7</accession>
<sequence>METKIREITGKAQDVLSRYPMVLLMGLLSSVGAIRMLDSKYDRESFFILSKFTICCCLGISLMFALKILSQRIGKRLLLEILGTAFLIGFFFILPTKKRDFTEVHGFITAITLLLSHLLVSFAAFLEKNKELNFWQYNKNLFVNIFLTAVFTGVLTGGVELAILAVDKLFDFNFSDNLYADTFYVLAIFGSSFIFLLFNETGLSYLEKDSTYPVILKFFTQFVLIPLLFIYLVILYVYSFKIVINWELPRGWVSYLVLAYSIIGILALLLVYPLKEEKAKSWVKVFSKLFYYTIIPLLVLLFTAIFTRILEYGYTEPRYFVLLLALWLLSVVSYFVLNKKASIKFIPISLFMFGAFSLVFPYLNAFSVAKRSQKNQLITLLDKNKLLVNNKIDFQKKISDTLVDEIANKFEFLAERKQKDFLLNLTAGKTHDLLAGDFENMHSSLISSTLRNAFTHINKTSDGAEYERLVLDSESKVTNIQGYQYLINFNSYNQESKDINGDTFVIDSQTGVNNTKTVKVILNSEETVDFSPAIDKLFGNNASHSGTVKVKEISMESDLGKYHIKIVFPSISRDSSPYSTQKTIFYNNAALLIKEK</sequence>
<keyword evidence="1" id="KW-0812">Transmembrane</keyword>
<organism evidence="2 3">
    <name type="scientific">Chryseobacterium elymi</name>
    <dbReference type="NCBI Taxonomy" id="395936"/>
    <lineage>
        <taxon>Bacteria</taxon>
        <taxon>Pseudomonadati</taxon>
        <taxon>Bacteroidota</taxon>
        <taxon>Flavobacteriia</taxon>
        <taxon>Flavobacteriales</taxon>
        <taxon>Weeksellaceae</taxon>
        <taxon>Chryseobacterium group</taxon>
        <taxon>Chryseobacterium</taxon>
    </lineage>
</organism>
<feature type="transmembrane region" description="Helical" evidence="1">
    <location>
        <begin position="46"/>
        <end position="65"/>
    </location>
</feature>
<feature type="transmembrane region" description="Helical" evidence="1">
    <location>
        <begin position="77"/>
        <end position="94"/>
    </location>
</feature>
<feature type="transmembrane region" description="Helical" evidence="1">
    <location>
        <begin position="178"/>
        <end position="198"/>
    </location>
</feature>
<feature type="transmembrane region" description="Helical" evidence="1">
    <location>
        <begin position="319"/>
        <end position="337"/>
    </location>
</feature>
<feature type="transmembrane region" description="Helical" evidence="1">
    <location>
        <begin position="343"/>
        <end position="363"/>
    </location>
</feature>
<comment type="caution">
    <text evidence="2">The sequence shown here is derived from an EMBL/GenBank/DDBJ whole genome shotgun (WGS) entry which is preliminary data.</text>
</comment>
<evidence type="ECO:0000256" key="1">
    <source>
        <dbReference type="SAM" id="Phobius"/>
    </source>
</evidence>
<dbReference type="AlphaFoldDB" id="A0A3D9DKS7"/>
<feature type="transmembrane region" description="Helical" evidence="1">
    <location>
        <begin position="289"/>
        <end position="307"/>
    </location>
</feature>
<dbReference type="InterPro" id="IPR025291">
    <property type="entry name" value="DUF4153"/>
</dbReference>
<proteinExistence type="predicted"/>
<keyword evidence="3" id="KW-1185">Reference proteome</keyword>
<feature type="transmembrane region" description="Helical" evidence="1">
    <location>
        <begin position="252"/>
        <end position="274"/>
    </location>
</feature>
<reference evidence="2 3" key="1">
    <citation type="journal article" date="2010" name="Syst. Appl. Microbiol.">
        <title>Four new species of Chryseobacterium from the rhizosphere of coastal sand dune plants, Chryseobacterium elymi sp. nov., Chryseobacterium hagamense sp. nov., Chryseobacterium lathyri sp. nov. and Chryseobacterium rhizosphaerae sp. nov.</title>
        <authorList>
            <person name="Cho S.H."/>
            <person name="Lee K.S."/>
            <person name="Shin D.S."/>
            <person name="Han J.H."/>
            <person name="Park K.S."/>
            <person name="Lee C.H."/>
            <person name="Park K.H."/>
            <person name="Kim S.B."/>
        </authorList>
    </citation>
    <scope>NUCLEOTIDE SEQUENCE [LARGE SCALE GENOMIC DNA]</scope>
    <source>
        <strain evidence="2 3">KCTC 22547</strain>
    </source>
</reference>
<evidence type="ECO:0000313" key="2">
    <source>
        <dbReference type="EMBL" id="REC78617.1"/>
    </source>
</evidence>
<feature type="transmembrane region" description="Helical" evidence="1">
    <location>
        <begin position="218"/>
        <end position="240"/>
    </location>
</feature>
<dbReference type="Proteomes" id="UP000257030">
    <property type="component" value="Unassembled WGS sequence"/>
</dbReference>
<feature type="transmembrane region" description="Helical" evidence="1">
    <location>
        <begin position="145"/>
        <end position="166"/>
    </location>
</feature>
<keyword evidence="1" id="KW-0472">Membrane</keyword>
<keyword evidence="1" id="KW-1133">Transmembrane helix</keyword>
<dbReference type="OrthoDB" id="9809196at2"/>
<feature type="transmembrane region" description="Helical" evidence="1">
    <location>
        <begin position="106"/>
        <end position="125"/>
    </location>
</feature>
<gene>
    <name evidence="2" type="ORF">DRF60_09220</name>
</gene>
<evidence type="ECO:0000313" key="3">
    <source>
        <dbReference type="Proteomes" id="UP000257030"/>
    </source>
</evidence>
<protein>
    <submittedName>
        <fullName evidence="2">DUF4153 domain-containing protein</fullName>
    </submittedName>
</protein>
<dbReference type="RefSeq" id="WP_116011807.1">
    <property type="nucleotide sequence ID" value="NZ_QNUH01000006.1"/>
</dbReference>
<dbReference type="EMBL" id="QNUH01000006">
    <property type="protein sequence ID" value="REC78617.1"/>
    <property type="molecule type" value="Genomic_DNA"/>
</dbReference>